<evidence type="ECO:0000313" key="1">
    <source>
        <dbReference type="EMBL" id="KYO02186.1"/>
    </source>
</evidence>
<evidence type="ECO:0000313" key="2">
    <source>
        <dbReference type="Proteomes" id="UP000076359"/>
    </source>
</evidence>
<dbReference type="RefSeq" id="XP_019970806.1">
    <property type="nucleotide sequence ID" value="XM_020114529.1"/>
</dbReference>
<keyword evidence="1" id="KW-0675">Receptor</keyword>
<comment type="caution">
    <text evidence="1">The sequence shown here is derived from an EMBL/GenBank/DDBJ whole genome shotgun (WGS) entry which is preliminary data.</text>
</comment>
<organism evidence="1 2">
    <name type="scientific">Plasmodium reichenowi</name>
    <dbReference type="NCBI Taxonomy" id="5854"/>
    <lineage>
        <taxon>Eukaryota</taxon>
        <taxon>Sar</taxon>
        <taxon>Alveolata</taxon>
        <taxon>Apicomplexa</taxon>
        <taxon>Aconoidasida</taxon>
        <taxon>Haemosporida</taxon>
        <taxon>Plasmodiidae</taxon>
        <taxon>Plasmodium</taxon>
        <taxon>Plasmodium (Laverania)</taxon>
    </lineage>
</organism>
<feature type="non-terminal residue" evidence="1">
    <location>
        <position position="1"/>
    </location>
</feature>
<protein>
    <submittedName>
        <fullName evidence="1">Serpentine receptor, putative</fullName>
    </submittedName>
</protein>
<sequence>LVYNLSEEKFEVLESKHPYLDLN</sequence>
<gene>
    <name evidence="1" type="ORF">PRSY57_0420000</name>
</gene>
<dbReference type="Proteomes" id="UP000076359">
    <property type="component" value="Chromosome 4"/>
</dbReference>
<name>A0A151LSM6_PLARE</name>
<dbReference type="GeneID" id="24529614"/>
<accession>A0A151LSM6</accession>
<dbReference type="AlphaFoldDB" id="A0A151LSM6"/>
<reference evidence="1 2" key="1">
    <citation type="journal article" date="2016" name="Nat. Commun.">
        <title>Genomes of cryptic chimpanzee Plasmodium species reveal key evolutionary events leading to human malaria.</title>
        <authorList>
            <person name="Sundararaman S.A."/>
            <person name="Plenderleith L.J."/>
            <person name="Liu W."/>
            <person name="Loy D.E."/>
            <person name="Learn G.H."/>
            <person name="Li Y."/>
            <person name="Shaw K.S."/>
            <person name="Ayouba A."/>
            <person name="Peeters M."/>
            <person name="Speede S."/>
            <person name="Shaw G.M."/>
            <person name="Bushman F.D."/>
            <person name="Brisson D."/>
            <person name="Rayner J.C."/>
            <person name="Sharp P.M."/>
            <person name="Hahn B.H."/>
        </authorList>
    </citation>
    <scope>NUCLEOTIDE SEQUENCE [LARGE SCALE GENOMIC DNA]</scope>
    <source>
        <strain evidence="1 2">SY57</strain>
    </source>
</reference>
<dbReference type="EMBL" id="LVLA01000005">
    <property type="protein sequence ID" value="KYO02186.1"/>
    <property type="molecule type" value="Genomic_DNA"/>
</dbReference>
<proteinExistence type="predicted"/>